<dbReference type="Pfam" id="PF04525">
    <property type="entry name" value="LOR"/>
    <property type="match status" value="1"/>
</dbReference>
<name>A0AAU8K4W9_9ACTN</name>
<dbReference type="AlphaFoldDB" id="A0AAU8K4W9"/>
<dbReference type="KEGG" id="kcm:ABWK59_32375"/>
<evidence type="ECO:0000256" key="1">
    <source>
        <dbReference type="ARBA" id="ARBA00005437"/>
    </source>
</evidence>
<protein>
    <submittedName>
        <fullName evidence="2">LURP-one-related family protein</fullName>
    </submittedName>
</protein>
<dbReference type="InterPro" id="IPR038595">
    <property type="entry name" value="LOR_sf"/>
</dbReference>
<dbReference type="InterPro" id="IPR007612">
    <property type="entry name" value="LOR"/>
</dbReference>
<dbReference type="SUPFAM" id="SSF54518">
    <property type="entry name" value="Tubby C-terminal domain-like"/>
    <property type="match status" value="1"/>
</dbReference>
<dbReference type="InterPro" id="IPR025659">
    <property type="entry name" value="Tubby-like_C"/>
</dbReference>
<dbReference type="EMBL" id="CP159872">
    <property type="protein sequence ID" value="XCM83290.1"/>
    <property type="molecule type" value="Genomic_DNA"/>
</dbReference>
<sequence>MFGERRERREANRAFEHGEGVTRYRMRQKAIAIGDDYWIDDESGEHVYKVDGKVMRVRHTFYLEDREGHRVATVQGRPMRIKDSMAIDDAEGHRIAEVKKAVISPIRDRWTIKQEDGDELSVQGNVVDHEYTIERDGYKIAEVSKKWFRVRDTYGVDIGPGADHTTMLAAAVAIDSMAHPGD</sequence>
<reference evidence="2" key="1">
    <citation type="submission" date="2024-06" db="EMBL/GenBank/DDBJ databases">
        <title>The genome sequences of Kitasatospora sp. strain HUAS MG31.</title>
        <authorList>
            <person name="Mo P."/>
        </authorList>
    </citation>
    <scope>NUCLEOTIDE SEQUENCE</scope>
    <source>
        <strain evidence="2">HUAS MG31</strain>
    </source>
</reference>
<gene>
    <name evidence="2" type="ORF">ABWK59_32375</name>
</gene>
<comment type="similarity">
    <text evidence="1">Belongs to the LOR family.</text>
</comment>
<proteinExistence type="inferred from homology"/>
<dbReference type="Gene3D" id="2.40.160.200">
    <property type="entry name" value="LURP1-related"/>
    <property type="match status" value="1"/>
</dbReference>
<organism evidence="2">
    <name type="scientific">Kitasatospora camelliae</name>
    <dbReference type="NCBI Taxonomy" id="3156397"/>
    <lineage>
        <taxon>Bacteria</taxon>
        <taxon>Bacillati</taxon>
        <taxon>Actinomycetota</taxon>
        <taxon>Actinomycetes</taxon>
        <taxon>Kitasatosporales</taxon>
        <taxon>Streptomycetaceae</taxon>
        <taxon>Kitasatospora</taxon>
    </lineage>
</organism>
<accession>A0AAU8K4W9</accession>
<dbReference type="RefSeq" id="WP_354644225.1">
    <property type="nucleotide sequence ID" value="NZ_CP159872.1"/>
</dbReference>
<evidence type="ECO:0000313" key="2">
    <source>
        <dbReference type="EMBL" id="XCM83290.1"/>
    </source>
</evidence>